<dbReference type="InterPro" id="IPR046576">
    <property type="entry name" value="DUF6636"/>
</dbReference>
<keyword evidence="2" id="KW-1185">Reference proteome</keyword>
<proteinExistence type="predicted"/>
<gene>
    <name evidence="1" type="ORF">Adu01nite_02520</name>
</gene>
<evidence type="ECO:0000313" key="2">
    <source>
        <dbReference type="Proteomes" id="UP000637628"/>
    </source>
</evidence>
<sequence length="157" mass="16174">MLAAPALCAVLSGCGLVGGGDPSPTPSAHAGFGGPPTSAAVVTEVDEAMFRTPSKNIFCSLTPSQVRCDIGQKKWNLPTKPADCEFDWGNGIYIAEGKVGFTCTGDTLLGSATETLEYGSALRSGDVLCSSGSSGLTCKDEKSGRGFTMAIARYSFF</sequence>
<name>A0ABQ3YMU9_9ACTN</name>
<comment type="caution">
    <text evidence="1">The sequence shown here is derived from an EMBL/GenBank/DDBJ whole genome shotgun (WGS) entry which is preliminary data.</text>
</comment>
<dbReference type="Pfam" id="PF20341">
    <property type="entry name" value="DUF6636"/>
    <property type="match status" value="1"/>
</dbReference>
<organism evidence="1 2">
    <name type="scientific">Paractinoplanes durhamensis</name>
    <dbReference type="NCBI Taxonomy" id="113563"/>
    <lineage>
        <taxon>Bacteria</taxon>
        <taxon>Bacillati</taxon>
        <taxon>Actinomycetota</taxon>
        <taxon>Actinomycetes</taxon>
        <taxon>Micromonosporales</taxon>
        <taxon>Micromonosporaceae</taxon>
        <taxon>Paractinoplanes</taxon>
    </lineage>
</organism>
<protein>
    <submittedName>
        <fullName evidence="1">Uncharacterized protein</fullName>
    </submittedName>
</protein>
<accession>A0ABQ3YMU9</accession>
<dbReference type="EMBL" id="BOML01000003">
    <property type="protein sequence ID" value="GID98901.1"/>
    <property type="molecule type" value="Genomic_DNA"/>
</dbReference>
<dbReference type="Proteomes" id="UP000637628">
    <property type="component" value="Unassembled WGS sequence"/>
</dbReference>
<reference evidence="1 2" key="1">
    <citation type="submission" date="2021-01" db="EMBL/GenBank/DDBJ databases">
        <title>Whole genome shotgun sequence of Actinoplanes durhamensis NBRC 14914.</title>
        <authorList>
            <person name="Komaki H."/>
            <person name="Tamura T."/>
        </authorList>
    </citation>
    <scope>NUCLEOTIDE SEQUENCE [LARGE SCALE GENOMIC DNA]</scope>
    <source>
        <strain evidence="1 2">NBRC 14914</strain>
    </source>
</reference>
<evidence type="ECO:0000313" key="1">
    <source>
        <dbReference type="EMBL" id="GID98901.1"/>
    </source>
</evidence>